<sequence length="278" mass="31522">MLQLRQVDYRIKSQDILKNISFDTTKGELIAVVGANGAGKSTLMKLISQEYLPTQGKIAWKGTPFAKTTSKQMAYERAILTQNIHMSQDFPVEEVVLMGRYPHFKHQPGKYDWEVVQKVSEQTGIQPLAKRNYASLSGGEKQRVQLARALAQLHQQTAATTSKLLLLDEPLNNLDIRYQHRCLQLTKGFAHNGNIVLLVIHDLNLAALYADKILLLHQGKLEAYGTPKEVLTEQCLNKCYQFSVKVATHPYHHCPVVYFGDFDKLPYQSSIHQHQTII</sequence>
<proteinExistence type="predicted"/>
<dbReference type="eggNOG" id="COG1120">
    <property type="taxonomic scope" value="Bacteria"/>
</dbReference>
<feature type="domain" description="ABC transporter" evidence="6">
    <location>
        <begin position="2"/>
        <end position="243"/>
    </location>
</feature>
<evidence type="ECO:0000256" key="4">
    <source>
        <dbReference type="ARBA" id="ARBA00022967"/>
    </source>
</evidence>
<evidence type="ECO:0000256" key="5">
    <source>
        <dbReference type="ARBA" id="ARBA00037066"/>
    </source>
</evidence>
<dbReference type="Gene3D" id="3.40.50.300">
    <property type="entry name" value="P-loop containing nucleotide triphosphate hydrolases"/>
    <property type="match status" value="1"/>
</dbReference>
<reference evidence="7 8" key="1">
    <citation type="submission" date="2007-01" db="EMBL/GenBank/DDBJ databases">
        <authorList>
            <person name="Haygood M."/>
            <person name="Podell S."/>
            <person name="Anderson C."/>
            <person name="Hopkinson B."/>
            <person name="Roe K."/>
            <person name="Barbeau K."/>
            <person name="Gaasterland T."/>
            <person name="Ferriera S."/>
            <person name="Johnson J."/>
            <person name="Kravitz S."/>
            <person name="Beeson K."/>
            <person name="Sutton G."/>
            <person name="Rogers Y.-H."/>
            <person name="Friedman R."/>
            <person name="Frazier M."/>
            <person name="Venter J.C."/>
        </authorList>
    </citation>
    <scope>NUCLEOTIDE SEQUENCE [LARGE SCALE GENOMIC DNA]</scope>
    <source>
        <strain evidence="7 8">ATCC 23134</strain>
    </source>
</reference>
<gene>
    <name evidence="7" type="ORF">M23134_02317</name>
</gene>
<dbReference type="SUPFAM" id="SSF52540">
    <property type="entry name" value="P-loop containing nucleoside triphosphate hydrolases"/>
    <property type="match status" value="1"/>
</dbReference>
<evidence type="ECO:0000313" key="8">
    <source>
        <dbReference type="Proteomes" id="UP000004095"/>
    </source>
</evidence>
<dbReference type="InterPro" id="IPR027417">
    <property type="entry name" value="P-loop_NTPase"/>
</dbReference>
<dbReference type="PANTHER" id="PTHR42794:SF1">
    <property type="entry name" value="HEMIN IMPORT ATP-BINDING PROTEIN HMUV"/>
    <property type="match status" value="1"/>
</dbReference>
<dbReference type="InterPro" id="IPR003593">
    <property type="entry name" value="AAA+_ATPase"/>
</dbReference>
<dbReference type="AlphaFoldDB" id="A1ZKA0"/>
<dbReference type="OrthoDB" id="9806726at2"/>
<dbReference type="NCBIfam" id="NF010068">
    <property type="entry name" value="PRK13548.1"/>
    <property type="match status" value="1"/>
</dbReference>
<dbReference type="GO" id="GO:0005524">
    <property type="term" value="F:ATP binding"/>
    <property type="evidence" value="ECO:0007669"/>
    <property type="project" value="UniProtKB-KW"/>
</dbReference>
<protein>
    <submittedName>
        <fullName evidence="7">Hemin transport system ATP-binding protein</fullName>
    </submittedName>
</protein>
<dbReference type="GO" id="GO:0016887">
    <property type="term" value="F:ATP hydrolysis activity"/>
    <property type="evidence" value="ECO:0007669"/>
    <property type="project" value="InterPro"/>
</dbReference>
<name>A1ZKA0_MICM2</name>
<dbReference type="PANTHER" id="PTHR42794">
    <property type="entry name" value="HEMIN IMPORT ATP-BINDING PROTEIN HMUV"/>
    <property type="match status" value="1"/>
</dbReference>
<accession>A1ZKA0</accession>
<dbReference type="InterPro" id="IPR017871">
    <property type="entry name" value="ABC_transporter-like_CS"/>
</dbReference>
<dbReference type="FunFam" id="3.40.50.300:FF:000134">
    <property type="entry name" value="Iron-enterobactin ABC transporter ATP-binding protein"/>
    <property type="match status" value="1"/>
</dbReference>
<dbReference type="SMART" id="SM00382">
    <property type="entry name" value="AAA"/>
    <property type="match status" value="1"/>
</dbReference>
<dbReference type="CDD" id="cd03214">
    <property type="entry name" value="ABC_Iron-Siderophores_B12_Hemin"/>
    <property type="match status" value="1"/>
</dbReference>
<keyword evidence="2" id="KW-0547">Nucleotide-binding</keyword>
<dbReference type="Pfam" id="PF00005">
    <property type="entry name" value="ABC_tran"/>
    <property type="match status" value="1"/>
</dbReference>
<dbReference type="EMBL" id="AAWS01000012">
    <property type="protein sequence ID" value="EAY29126.1"/>
    <property type="molecule type" value="Genomic_DNA"/>
</dbReference>
<keyword evidence="3 7" id="KW-0067">ATP-binding</keyword>
<dbReference type="InterPro" id="IPR003439">
    <property type="entry name" value="ABC_transporter-like_ATP-bd"/>
</dbReference>
<evidence type="ECO:0000256" key="2">
    <source>
        <dbReference type="ARBA" id="ARBA00022741"/>
    </source>
</evidence>
<dbReference type="Proteomes" id="UP000004095">
    <property type="component" value="Unassembled WGS sequence"/>
</dbReference>
<keyword evidence="8" id="KW-1185">Reference proteome</keyword>
<organism evidence="7 8">
    <name type="scientific">Microscilla marina ATCC 23134</name>
    <dbReference type="NCBI Taxonomy" id="313606"/>
    <lineage>
        <taxon>Bacteria</taxon>
        <taxon>Pseudomonadati</taxon>
        <taxon>Bacteroidota</taxon>
        <taxon>Cytophagia</taxon>
        <taxon>Cytophagales</taxon>
        <taxon>Microscillaceae</taxon>
        <taxon>Microscilla</taxon>
    </lineage>
</organism>
<keyword evidence="4" id="KW-1278">Translocase</keyword>
<dbReference type="RefSeq" id="WP_002696709.1">
    <property type="nucleotide sequence ID" value="NZ_AAWS01000012.1"/>
</dbReference>
<evidence type="ECO:0000313" key="7">
    <source>
        <dbReference type="EMBL" id="EAY29126.1"/>
    </source>
</evidence>
<dbReference type="PROSITE" id="PS00211">
    <property type="entry name" value="ABC_TRANSPORTER_1"/>
    <property type="match status" value="1"/>
</dbReference>
<keyword evidence="1" id="KW-0813">Transport</keyword>
<dbReference type="PROSITE" id="PS50893">
    <property type="entry name" value="ABC_TRANSPORTER_2"/>
    <property type="match status" value="1"/>
</dbReference>
<evidence type="ECO:0000259" key="6">
    <source>
        <dbReference type="PROSITE" id="PS50893"/>
    </source>
</evidence>
<evidence type="ECO:0000256" key="1">
    <source>
        <dbReference type="ARBA" id="ARBA00022448"/>
    </source>
</evidence>
<evidence type="ECO:0000256" key="3">
    <source>
        <dbReference type="ARBA" id="ARBA00022840"/>
    </source>
</evidence>
<comment type="caution">
    <text evidence="7">The sequence shown here is derived from an EMBL/GenBank/DDBJ whole genome shotgun (WGS) entry which is preliminary data.</text>
</comment>
<comment type="function">
    <text evidence="5">Part of the ABC transporter complex HmuTUV involved in hemin import. Responsible for energy coupling to the transport system.</text>
</comment>